<sequence length="90" mass="10293">DPFAKRGEISAQFAEYLDRVLTPEQRGLAAIYSWYAAPGYMRWYYRISHPYMRPLPPGDPPRPCEAEAITEEEAELEGDIATSLTSQINR</sequence>
<proteinExistence type="predicted"/>
<keyword evidence="2" id="KW-1185">Reference proteome</keyword>
<accession>A0A392TBT8</accession>
<dbReference type="Proteomes" id="UP000265520">
    <property type="component" value="Unassembled WGS sequence"/>
</dbReference>
<organism evidence="1 2">
    <name type="scientific">Trifolium medium</name>
    <dbReference type="NCBI Taxonomy" id="97028"/>
    <lineage>
        <taxon>Eukaryota</taxon>
        <taxon>Viridiplantae</taxon>
        <taxon>Streptophyta</taxon>
        <taxon>Embryophyta</taxon>
        <taxon>Tracheophyta</taxon>
        <taxon>Spermatophyta</taxon>
        <taxon>Magnoliopsida</taxon>
        <taxon>eudicotyledons</taxon>
        <taxon>Gunneridae</taxon>
        <taxon>Pentapetalae</taxon>
        <taxon>rosids</taxon>
        <taxon>fabids</taxon>
        <taxon>Fabales</taxon>
        <taxon>Fabaceae</taxon>
        <taxon>Papilionoideae</taxon>
        <taxon>50 kb inversion clade</taxon>
        <taxon>NPAAA clade</taxon>
        <taxon>Hologalegina</taxon>
        <taxon>IRL clade</taxon>
        <taxon>Trifolieae</taxon>
        <taxon>Trifolium</taxon>
    </lineage>
</organism>
<evidence type="ECO:0008006" key="3">
    <source>
        <dbReference type="Google" id="ProtNLM"/>
    </source>
</evidence>
<evidence type="ECO:0000313" key="1">
    <source>
        <dbReference type="EMBL" id="MCI58591.1"/>
    </source>
</evidence>
<dbReference type="EMBL" id="LXQA010548938">
    <property type="protein sequence ID" value="MCI58591.1"/>
    <property type="molecule type" value="Genomic_DNA"/>
</dbReference>
<protein>
    <recommendedName>
        <fullName evidence="3">IMP dehydrogenase/GMP reductase</fullName>
    </recommendedName>
</protein>
<feature type="non-terminal residue" evidence="1">
    <location>
        <position position="1"/>
    </location>
</feature>
<dbReference type="AlphaFoldDB" id="A0A392TBT8"/>
<reference evidence="1 2" key="1">
    <citation type="journal article" date="2018" name="Front. Plant Sci.">
        <title>Red Clover (Trifolium pratense) and Zigzag Clover (T. medium) - A Picture of Genomic Similarities and Differences.</title>
        <authorList>
            <person name="Dluhosova J."/>
            <person name="Istvanek J."/>
            <person name="Nedelnik J."/>
            <person name="Repkova J."/>
        </authorList>
    </citation>
    <scope>NUCLEOTIDE SEQUENCE [LARGE SCALE GENOMIC DNA]</scope>
    <source>
        <strain evidence="2">cv. 10/8</strain>
        <tissue evidence="1">Leaf</tissue>
    </source>
</reference>
<evidence type="ECO:0000313" key="2">
    <source>
        <dbReference type="Proteomes" id="UP000265520"/>
    </source>
</evidence>
<feature type="non-terminal residue" evidence="1">
    <location>
        <position position="90"/>
    </location>
</feature>
<comment type="caution">
    <text evidence="1">The sequence shown here is derived from an EMBL/GenBank/DDBJ whole genome shotgun (WGS) entry which is preliminary data.</text>
</comment>
<name>A0A392TBT8_9FABA</name>